<sequence length="130" mass="13568">MGGAPAKRAPEAPPSPDPKEGQTVVKPDASSRAPAKPKPSPRKAKTPAAKKRTPKRKAPEPAVEAAPDGYVGKSQYQRKRRGLVSKVAVHLSPNVASALRRAGAVGDENGSNMSEIVEALLVRAGYVGDE</sequence>
<gene>
    <name evidence="2" type="ORF">BSZ36_18065</name>
</gene>
<reference evidence="2 3" key="1">
    <citation type="submission" date="2016-11" db="EMBL/GenBank/DDBJ databases">
        <title>Study of marine rhodopsin-containing bacteria.</title>
        <authorList>
            <person name="Yoshizawa S."/>
            <person name="Kumagai Y."/>
            <person name="Kogure K."/>
        </authorList>
    </citation>
    <scope>NUCLEOTIDE SEQUENCE [LARGE SCALE GENOMIC DNA]</scope>
    <source>
        <strain evidence="2 3">SG-29</strain>
    </source>
</reference>
<proteinExistence type="predicted"/>
<evidence type="ECO:0000256" key="1">
    <source>
        <dbReference type="SAM" id="MobiDB-lite"/>
    </source>
</evidence>
<comment type="caution">
    <text evidence="2">The sequence shown here is derived from an EMBL/GenBank/DDBJ whole genome shotgun (WGS) entry which is preliminary data.</text>
</comment>
<accession>A0A259TUA0</accession>
<dbReference type="Proteomes" id="UP000216446">
    <property type="component" value="Unassembled WGS sequence"/>
</dbReference>
<evidence type="ECO:0000313" key="3">
    <source>
        <dbReference type="Proteomes" id="UP000216446"/>
    </source>
</evidence>
<feature type="region of interest" description="Disordered" evidence="1">
    <location>
        <begin position="1"/>
        <end position="77"/>
    </location>
</feature>
<name>A0A259TUA0_9BACT</name>
<evidence type="ECO:0000313" key="2">
    <source>
        <dbReference type="EMBL" id="OZC01345.1"/>
    </source>
</evidence>
<feature type="compositionally biased region" description="Basic residues" evidence="1">
    <location>
        <begin position="39"/>
        <end position="56"/>
    </location>
</feature>
<keyword evidence="3" id="KW-1185">Reference proteome</keyword>
<protein>
    <submittedName>
        <fullName evidence="2">Uncharacterized protein</fullName>
    </submittedName>
</protein>
<dbReference type="RefSeq" id="WP_094551871.1">
    <property type="nucleotide sequence ID" value="NZ_MQWB01000011.1"/>
</dbReference>
<dbReference type="EMBL" id="MQWB01000011">
    <property type="protein sequence ID" value="OZC01345.1"/>
    <property type="molecule type" value="Genomic_DNA"/>
</dbReference>
<dbReference type="InParanoid" id="A0A259TUA0"/>
<dbReference type="AlphaFoldDB" id="A0A259TUA0"/>
<organism evidence="2 3">
    <name type="scientific">Rubricoccus marinus</name>
    <dbReference type="NCBI Taxonomy" id="716817"/>
    <lineage>
        <taxon>Bacteria</taxon>
        <taxon>Pseudomonadati</taxon>
        <taxon>Rhodothermota</taxon>
        <taxon>Rhodothermia</taxon>
        <taxon>Rhodothermales</taxon>
        <taxon>Rubricoccaceae</taxon>
        <taxon>Rubricoccus</taxon>
    </lineage>
</organism>